<dbReference type="GO" id="GO:0016787">
    <property type="term" value="F:hydrolase activity"/>
    <property type="evidence" value="ECO:0007669"/>
    <property type="project" value="UniProtKB-KW"/>
</dbReference>
<dbReference type="AlphaFoldDB" id="A0ABD1VTC4"/>
<dbReference type="Proteomes" id="UP001604336">
    <property type="component" value="Unassembled WGS sequence"/>
</dbReference>
<keyword evidence="2" id="KW-1185">Reference proteome</keyword>
<dbReference type="EMBL" id="JBFOLK010000001">
    <property type="protein sequence ID" value="KAL2540619.1"/>
    <property type="molecule type" value="Genomic_DNA"/>
</dbReference>
<name>A0ABD1VTC4_9LAMI</name>
<proteinExistence type="predicted"/>
<comment type="caution">
    <text evidence="1">The sequence shown here is derived from an EMBL/GenBank/DDBJ whole genome shotgun (WGS) entry which is preliminary data.</text>
</comment>
<sequence length="121" mass="13745">MMLYTATQLSTPPTTTPSTVVLLANQNIYVNPRLQQGSTGQMENQRSEEVKKVLDILVRTKKMNPVLVGYSEHTNYSEDKIGIRRQGRFAQGIGDLRIPNAKIQMIWTICAIDPKNMDEMY</sequence>
<reference evidence="2" key="1">
    <citation type="submission" date="2024-07" db="EMBL/GenBank/DDBJ databases">
        <title>Two chromosome-level genome assemblies of Korean endemic species Abeliophyllum distichum and Forsythia ovata (Oleaceae).</title>
        <authorList>
            <person name="Jang H."/>
        </authorList>
    </citation>
    <scope>NUCLEOTIDE SEQUENCE [LARGE SCALE GENOMIC DNA]</scope>
</reference>
<evidence type="ECO:0000313" key="2">
    <source>
        <dbReference type="Proteomes" id="UP001604336"/>
    </source>
</evidence>
<organism evidence="1 2">
    <name type="scientific">Abeliophyllum distichum</name>
    <dbReference type="NCBI Taxonomy" id="126358"/>
    <lineage>
        <taxon>Eukaryota</taxon>
        <taxon>Viridiplantae</taxon>
        <taxon>Streptophyta</taxon>
        <taxon>Embryophyta</taxon>
        <taxon>Tracheophyta</taxon>
        <taxon>Spermatophyta</taxon>
        <taxon>Magnoliopsida</taxon>
        <taxon>eudicotyledons</taxon>
        <taxon>Gunneridae</taxon>
        <taxon>Pentapetalae</taxon>
        <taxon>asterids</taxon>
        <taxon>lamiids</taxon>
        <taxon>Lamiales</taxon>
        <taxon>Oleaceae</taxon>
        <taxon>Forsythieae</taxon>
        <taxon>Abeliophyllum</taxon>
    </lineage>
</organism>
<protein>
    <submittedName>
        <fullName evidence="1">Double Clp-N motif-containing P-loop nucleoside triphosphate hydrolase superfamily protein</fullName>
    </submittedName>
</protein>
<gene>
    <name evidence="1" type="ORF">Adt_01597</name>
</gene>
<keyword evidence="1" id="KW-0378">Hydrolase</keyword>
<accession>A0ABD1VTC4</accession>
<evidence type="ECO:0000313" key="1">
    <source>
        <dbReference type="EMBL" id="KAL2540619.1"/>
    </source>
</evidence>